<keyword evidence="2 4" id="KW-0238">DNA-binding</keyword>
<evidence type="ECO:0000256" key="3">
    <source>
        <dbReference type="RuleBase" id="RU003939"/>
    </source>
</evidence>
<dbReference type="GO" id="GO:0003677">
    <property type="term" value="F:DNA binding"/>
    <property type="evidence" value="ECO:0007669"/>
    <property type="project" value="UniProtKB-KW"/>
</dbReference>
<dbReference type="GO" id="GO:0030261">
    <property type="term" value="P:chromosome condensation"/>
    <property type="evidence" value="ECO:0007669"/>
    <property type="project" value="UniProtKB-KW"/>
</dbReference>
<proteinExistence type="inferred from homology"/>
<dbReference type="PROSITE" id="PS00045">
    <property type="entry name" value="HISTONE_LIKE"/>
    <property type="match status" value="1"/>
</dbReference>
<dbReference type="InterPro" id="IPR020816">
    <property type="entry name" value="Histone-like_DNA-bd_CS"/>
</dbReference>
<dbReference type="CDD" id="cd13831">
    <property type="entry name" value="HU"/>
    <property type="match status" value="1"/>
</dbReference>
<dbReference type="InterPro" id="IPR000119">
    <property type="entry name" value="Hist_DNA-bd"/>
</dbReference>
<accession>A0A2H0UNE3</accession>
<evidence type="ECO:0000313" key="4">
    <source>
        <dbReference type="EMBL" id="PIR87186.1"/>
    </source>
</evidence>
<comment type="similarity">
    <text evidence="3">Belongs to the bacterial histone-like protein family.</text>
</comment>
<sequence length="91" mass="10059">MKKDDLVQVIMNGAELATKKKAQEVVDLFFDTITNTLKKGEEVNITGFGKFEVVNRKARQGVNPKTGEKIQIAAAKKPKFKPGTLLKEAVK</sequence>
<dbReference type="Gene3D" id="4.10.520.10">
    <property type="entry name" value="IHF-like DNA-binding proteins"/>
    <property type="match status" value="1"/>
</dbReference>
<dbReference type="PRINTS" id="PR01727">
    <property type="entry name" value="DNABINDINGHU"/>
</dbReference>
<keyword evidence="1" id="KW-0226">DNA condensation</keyword>
<gene>
    <name evidence="4" type="ORF">COU11_01775</name>
</gene>
<dbReference type="SMART" id="SM00411">
    <property type="entry name" value="BHL"/>
    <property type="match status" value="1"/>
</dbReference>
<dbReference type="GO" id="GO:0030527">
    <property type="term" value="F:structural constituent of chromatin"/>
    <property type="evidence" value="ECO:0007669"/>
    <property type="project" value="InterPro"/>
</dbReference>
<evidence type="ECO:0000256" key="2">
    <source>
        <dbReference type="ARBA" id="ARBA00023125"/>
    </source>
</evidence>
<evidence type="ECO:0000256" key="1">
    <source>
        <dbReference type="ARBA" id="ARBA00023067"/>
    </source>
</evidence>
<dbReference type="Proteomes" id="UP000229526">
    <property type="component" value="Unassembled WGS sequence"/>
</dbReference>
<dbReference type="GO" id="GO:0005829">
    <property type="term" value="C:cytosol"/>
    <property type="evidence" value="ECO:0007669"/>
    <property type="project" value="TreeGrafter"/>
</dbReference>
<dbReference type="AlphaFoldDB" id="A0A2H0UNE3"/>
<comment type="caution">
    <text evidence="4">The sequence shown here is derived from an EMBL/GenBank/DDBJ whole genome shotgun (WGS) entry which is preliminary data.</text>
</comment>
<name>A0A2H0UNE3_9BACT</name>
<dbReference type="Pfam" id="PF00216">
    <property type="entry name" value="Bac_DNA_binding"/>
    <property type="match status" value="1"/>
</dbReference>
<dbReference type="EMBL" id="PFBD01000017">
    <property type="protein sequence ID" value="PIR87186.1"/>
    <property type="molecule type" value="Genomic_DNA"/>
</dbReference>
<evidence type="ECO:0000313" key="5">
    <source>
        <dbReference type="Proteomes" id="UP000229526"/>
    </source>
</evidence>
<dbReference type="PANTHER" id="PTHR33175">
    <property type="entry name" value="DNA-BINDING PROTEIN HU"/>
    <property type="match status" value="1"/>
</dbReference>
<dbReference type="SUPFAM" id="SSF47729">
    <property type="entry name" value="IHF-like DNA-binding proteins"/>
    <property type="match status" value="1"/>
</dbReference>
<protein>
    <submittedName>
        <fullName evidence="4">DNA-binding protein</fullName>
    </submittedName>
</protein>
<reference evidence="5" key="1">
    <citation type="submission" date="2017-09" db="EMBL/GenBank/DDBJ databases">
        <title>Depth-based differentiation of microbial function through sediment-hosted aquifers and enrichment of novel symbionts in the deep terrestrial subsurface.</title>
        <authorList>
            <person name="Probst A.J."/>
            <person name="Ladd B."/>
            <person name="Jarett J.K."/>
            <person name="Geller-Mcgrath D.E."/>
            <person name="Sieber C.M.K."/>
            <person name="Emerson J.B."/>
            <person name="Anantharaman K."/>
            <person name="Thomas B.C."/>
            <person name="Malmstrom R."/>
            <person name="Stieglmeier M."/>
            <person name="Klingl A."/>
            <person name="Woyke T."/>
            <person name="Ryan C.M."/>
            <person name="Banfield J.F."/>
        </authorList>
    </citation>
    <scope>NUCLEOTIDE SEQUENCE [LARGE SCALE GENOMIC DNA]</scope>
</reference>
<dbReference type="PANTHER" id="PTHR33175:SF3">
    <property type="entry name" value="DNA-BINDING PROTEIN HU-BETA"/>
    <property type="match status" value="1"/>
</dbReference>
<organism evidence="4 5">
    <name type="scientific">Candidatus Harrisonbacteria bacterium CG10_big_fil_rev_8_21_14_0_10_49_15</name>
    <dbReference type="NCBI Taxonomy" id="1974587"/>
    <lineage>
        <taxon>Bacteria</taxon>
        <taxon>Candidatus Harrisoniibacteriota</taxon>
    </lineage>
</organism>
<dbReference type="InterPro" id="IPR010992">
    <property type="entry name" value="IHF-like_DNA-bd_dom_sf"/>
</dbReference>